<reference evidence="6 7" key="1">
    <citation type="journal article" date="2009" name="Stand. Genomic Sci.">
        <title>Complete genome sequence of Catenulispora acidiphila type strain (ID 139908).</title>
        <authorList>
            <person name="Copeland A."/>
            <person name="Lapidus A."/>
            <person name="Glavina Del Rio T."/>
            <person name="Nolan M."/>
            <person name="Lucas S."/>
            <person name="Chen F."/>
            <person name="Tice H."/>
            <person name="Cheng J.F."/>
            <person name="Bruce D."/>
            <person name="Goodwin L."/>
            <person name="Pitluck S."/>
            <person name="Mikhailova N."/>
            <person name="Pati A."/>
            <person name="Ivanova N."/>
            <person name="Mavromatis K."/>
            <person name="Chen A."/>
            <person name="Palaniappan K."/>
            <person name="Chain P."/>
            <person name="Land M."/>
            <person name="Hauser L."/>
            <person name="Chang Y.J."/>
            <person name="Jeffries C.D."/>
            <person name="Chertkov O."/>
            <person name="Brettin T."/>
            <person name="Detter J.C."/>
            <person name="Han C."/>
            <person name="Ali Z."/>
            <person name="Tindall B.J."/>
            <person name="Goker M."/>
            <person name="Bristow J."/>
            <person name="Eisen J.A."/>
            <person name="Markowitz V."/>
            <person name="Hugenholtz P."/>
            <person name="Kyrpides N.C."/>
            <person name="Klenk H.P."/>
        </authorList>
    </citation>
    <scope>NUCLEOTIDE SEQUENCE [LARGE SCALE GENOMIC DNA]</scope>
    <source>
        <strain evidence="7">DSM 44928 / JCM 14897 / NBRC 102108 / NRRL B-24433 / ID139908</strain>
    </source>
</reference>
<dbReference type="CDD" id="cd01335">
    <property type="entry name" value="Radical_SAM"/>
    <property type="match status" value="1"/>
</dbReference>
<dbReference type="eggNOG" id="COG0641">
    <property type="taxonomic scope" value="Bacteria"/>
</dbReference>
<dbReference type="InParanoid" id="C7PY72"/>
<dbReference type="InterPro" id="IPR013785">
    <property type="entry name" value="Aldolase_TIM"/>
</dbReference>
<keyword evidence="2" id="KW-0479">Metal-binding</keyword>
<keyword evidence="1" id="KW-0949">S-adenosyl-L-methionine</keyword>
<dbReference type="NCBIfam" id="TIGR04269">
    <property type="entry name" value="SAM_SPASM_FxsB"/>
    <property type="match status" value="1"/>
</dbReference>
<dbReference type="InterPro" id="IPR058240">
    <property type="entry name" value="rSAM_sf"/>
</dbReference>
<evidence type="ECO:0000256" key="2">
    <source>
        <dbReference type="ARBA" id="ARBA00022723"/>
    </source>
</evidence>
<dbReference type="SFLD" id="SFLDG01386">
    <property type="entry name" value="main_SPASM_domain-containing"/>
    <property type="match status" value="1"/>
</dbReference>
<sequence length="418" mass="45064">MIHLPLLNADVPATAEWPDRSVVEAALADPAWHPLPFTHYIIKLHGRCNLACDYCYMYEMADQSWRGKPVAMTRATVEATAARITEHLEAHRDEVSEAVISLHGGEALLAGAEGLDYAAGVFRAAVPDGVSAQLTLTTNGVLLTDERILRVLEQHDIAVTLSLDGAREAQDRHRKYANGRGSYDAVMAGAAALRAHTAPERLRNVLCVIDVANDPLETYAELAALGAPQMDFLLPLGNWEQRPPGRESDDDSTPYADWLIPIFDLWYSTIPMTTSVRLFDGIIRLALGGHGSSETIGLGSFQSLDIDTDGSIELVDALKSTFQDAPATGLDVFGNAFDDARLHPGVVARQRGVETLSPTCQACALREVCGGGEYSTRYRRGTGFLNPSVYCADLSKLISHVRDRVVADVAALAAAAGA</sequence>
<evidence type="ECO:0000256" key="4">
    <source>
        <dbReference type="ARBA" id="ARBA00023014"/>
    </source>
</evidence>
<dbReference type="HOGENOM" id="CLU_009273_10_2_11"/>
<evidence type="ECO:0000313" key="7">
    <source>
        <dbReference type="Proteomes" id="UP000000851"/>
    </source>
</evidence>
<protein>
    <submittedName>
        <fullName evidence="6">Radical SAM domain protein</fullName>
    </submittedName>
</protein>
<proteinExistence type="predicted"/>
<dbReference type="GO" id="GO:0016491">
    <property type="term" value="F:oxidoreductase activity"/>
    <property type="evidence" value="ECO:0007669"/>
    <property type="project" value="InterPro"/>
</dbReference>
<dbReference type="KEGG" id="cai:Caci_6513"/>
<feature type="domain" description="Radical SAM core" evidence="5">
    <location>
        <begin position="33"/>
        <end position="268"/>
    </location>
</feature>
<dbReference type="RefSeq" id="WP_015795091.1">
    <property type="nucleotide sequence ID" value="NC_013131.1"/>
</dbReference>
<accession>C7PY72</accession>
<dbReference type="AlphaFoldDB" id="C7PY72"/>
<evidence type="ECO:0000256" key="3">
    <source>
        <dbReference type="ARBA" id="ARBA00023004"/>
    </source>
</evidence>
<dbReference type="InterPro" id="IPR026335">
    <property type="entry name" value="rSAM_SPASM_FxsB"/>
</dbReference>
<evidence type="ECO:0000259" key="5">
    <source>
        <dbReference type="PROSITE" id="PS51918"/>
    </source>
</evidence>
<dbReference type="PANTHER" id="PTHR43273:SF8">
    <property type="entry name" value="RADICAL SAM DOMAIN PROTEIN"/>
    <property type="match status" value="1"/>
</dbReference>
<dbReference type="SFLD" id="SFLDS00029">
    <property type="entry name" value="Radical_SAM"/>
    <property type="match status" value="1"/>
</dbReference>
<dbReference type="GO" id="GO:0051536">
    <property type="term" value="F:iron-sulfur cluster binding"/>
    <property type="evidence" value="ECO:0007669"/>
    <property type="project" value="UniProtKB-KW"/>
</dbReference>
<dbReference type="PANTHER" id="PTHR43273">
    <property type="entry name" value="ANAEROBIC SULFATASE-MATURATING ENZYME HOMOLOG ASLB-RELATED"/>
    <property type="match status" value="1"/>
</dbReference>
<dbReference type="Gene3D" id="3.20.20.70">
    <property type="entry name" value="Aldolase class I"/>
    <property type="match status" value="1"/>
</dbReference>
<name>C7PY72_CATAD</name>
<dbReference type="GO" id="GO:0046872">
    <property type="term" value="F:metal ion binding"/>
    <property type="evidence" value="ECO:0007669"/>
    <property type="project" value="UniProtKB-KW"/>
</dbReference>
<dbReference type="InterPro" id="IPR023867">
    <property type="entry name" value="Sulphatase_maturase_rSAM"/>
</dbReference>
<evidence type="ECO:0000313" key="6">
    <source>
        <dbReference type="EMBL" id="ACU75362.1"/>
    </source>
</evidence>
<dbReference type="Proteomes" id="UP000000851">
    <property type="component" value="Chromosome"/>
</dbReference>
<dbReference type="SFLD" id="SFLDG01072">
    <property type="entry name" value="dehydrogenase_like"/>
    <property type="match status" value="1"/>
</dbReference>
<dbReference type="Pfam" id="PF04055">
    <property type="entry name" value="Radical_SAM"/>
    <property type="match status" value="1"/>
</dbReference>
<gene>
    <name evidence="6" type="ordered locus">Caci_6513</name>
</gene>
<evidence type="ECO:0000256" key="1">
    <source>
        <dbReference type="ARBA" id="ARBA00022691"/>
    </source>
</evidence>
<keyword evidence="4" id="KW-0411">Iron-sulfur</keyword>
<dbReference type="InterPro" id="IPR007197">
    <property type="entry name" value="rSAM"/>
</dbReference>
<dbReference type="PROSITE" id="PS51918">
    <property type="entry name" value="RADICAL_SAM"/>
    <property type="match status" value="1"/>
</dbReference>
<keyword evidence="7" id="KW-1185">Reference proteome</keyword>
<organism evidence="6 7">
    <name type="scientific">Catenulispora acidiphila (strain DSM 44928 / JCM 14897 / NBRC 102108 / NRRL B-24433 / ID139908)</name>
    <dbReference type="NCBI Taxonomy" id="479433"/>
    <lineage>
        <taxon>Bacteria</taxon>
        <taxon>Bacillati</taxon>
        <taxon>Actinomycetota</taxon>
        <taxon>Actinomycetes</taxon>
        <taxon>Catenulisporales</taxon>
        <taxon>Catenulisporaceae</taxon>
        <taxon>Catenulispora</taxon>
    </lineage>
</organism>
<dbReference type="SUPFAM" id="SSF102114">
    <property type="entry name" value="Radical SAM enzymes"/>
    <property type="match status" value="1"/>
</dbReference>
<dbReference type="EMBL" id="CP001700">
    <property type="protein sequence ID" value="ACU75362.1"/>
    <property type="molecule type" value="Genomic_DNA"/>
</dbReference>
<keyword evidence="3" id="KW-0408">Iron</keyword>
<dbReference type="SFLD" id="SFLDG01067">
    <property type="entry name" value="SPASM/twitch_domain_containing"/>
    <property type="match status" value="1"/>
</dbReference>
<dbReference type="STRING" id="479433.Caci_6513"/>